<evidence type="ECO:0000313" key="1">
    <source>
        <dbReference type="EMBL" id="EEN82884.1"/>
    </source>
</evidence>
<gene>
    <name evidence="1" type="ORF">POREN0001_1554</name>
</gene>
<keyword evidence="2" id="KW-1185">Reference proteome</keyword>
<accession>C3JA67</accession>
<reference evidence="1 2" key="1">
    <citation type="submission" date="2009-04" db="EMBL/GenBank/DDBJ databases">
        <authorList>
            <person name="Sebastian Y."/>
            <person name="Madupu R."/>
            <person name="Durkin A.S."/>
            <person name="Torralba M."/>
            <person name="Methe B."/>
            <person name="Sutton G.G."/>
            <person name="Strausberg R.L."/>
            <person name="Nelson K.E."/>
        </authorList>
    </citation>
    <scope>NUCLEOTIDE SEQUENCE [LARGE SCALE GENOMIC DNA]</scope>
    <source>
        <strain evidence="2">ATCC 35406 / BCRC 14492 / JCM 8526 / NCTC 13058 / HG 370</strain>
    </source>
</reference>
<dbReference type="AlphaFoldDB" id="C3JA67"/>
<organism evidence="1 2">
    <name type="scientific">Porphyromonas endodontalis (strain ATCC 35406 / DSM 24491 / JCM 8526 / CCUG 16442 / BCRC 14492 / NCTC 13058 / HG 370)</name>
    <name type="common">Bacteroides endodontalis</name>
    <dbReference type="NCBI Taxonomy" id="553175"/>
    <lineage>
        <taxon>Bacteria</taxon>
        <taxon>Pseudomonadati</taxon>
        <taxon>Bacteroidota</taxon>
        <taxon>Bacteroidia</taxon>
        <taxon>Bacteroidales</taxon>
        <taxon>Porphyromonadaceae</taxon>
        <taxon>Porphyromonas</taxon>
    </lineage>
</organism>
<protein>
    <submittedName>
        <fullName evidence="1">Uncharacterized protein</fullName>
    </submittedName>
</protein>
<comment type="caution">
    <text evidence="1">The sequence shown here is derived from an EMBL/GenBank/DDBJ whole genome shotgun (WGS) entry which is preliminary data.</text>
</comment>
<evidence type="ECO:0000313" key="2">
    <source>
        <dbReference type="Proteomes" id="UP000004295"/>
    </source>
</evidence>
<proteinExistence type="predicted"/>
<dbReference type="Proteomes" id="UP000004295">
    <property type="component" value="Unassembled WGS sequence"/>
</dbReference>
<name>C3JA67_POREA</name>
<dbReference type="STRING" id="553175.POREN0001_1554"/>
<dbReference type="EMBL" id="ACNN01000018">
    <property type="protein sequence ID" value="EEN82884.1"/>
    <property type="molecule type" value="Genomic_DNA"/>
</dbReference>
<sequence length="52" mass="5934">MVALLANANPKDPLLLPFSPLSRHFKMATRVGYYAYRGERISVIEFILPSLR</sequence>